<feature type="transmembrane region" description="Helical" evidence="2">
    <location>
        <begin position="7"/>
        <end position="30"/>
    </location>
</feature>
<evidence type="ECO:0000256" key="1">
    <source>
        <dbReference type="SAM" id="MobiDB-lite"/>
    </source>
</evidence>
<feature type="region of interest" description="Disordered" evidence="1">
    <location>
        <begin position="56"/>
        <end position="297"/>
    </location>
</feature>
<dbReference type="RefSeq" id="WP_197647057.1">
    <property type="nucleotide sequence ID" value="NZ_JAEACP010000022.1"/>
</dbReference>
<dbReference type="EMBL" id="JBHRSM010000015">
    <property type="protein sequence ID" value="MFC3086087.1"/>
    <property type="molecule type" value="Genomic_DNA"/>
</dbReference>
<feature type="compositionally biased region" description="Pro residues" evidence="1">
    <location>
        <begin position="98"/>
        <end position="114"/>
    </location>
</feature>
<feature type="compositionally biased region" description="Low complexity" evidence="1">
    <location>
        <begin position="266"/>
        <end position="277"/>
    </location>
</feature>
<feature type="compositionally biased region" description="Low complexity" evidence="1">
    <location>
        <begin position="161"/>
        <end position="183"/>
    </location>
</feature>
<protein>
    <submittedName>
        <fullName evidence="3">Cell envelope biogenesis protein TolA</fullName>
    </submittedName>
</protein>
<organism evidence="3 4">
    <name type="scientific">Tabrizicola soli</name>
    <dbReference type="NCBI Taxonomy" id="2185115"/>
    <lineage>
        <taxon>Bacteria</taxon>
        <taxon>Pseudomonadati</taxon>
        <taxon>Pseudomonadota</taxon>
        <taxon>Alphaproteobacteria</taxon>
        <taxon>Rhodobacterales</taxon>
        <taxon>Paracoccaceae</taxon>
        <taxon>Tabrizicola</taxon>
    </lineage>
</organism>
<dbReference type="SUPFAM" id="SSF74653">
    <property type="entry name" value="TolA/TonB C-terminal domain"/>
    <property type="match status" value="1"/>
</dbReference>
<keyword evidence="2" id="KW-0472">Membrane</keyword>
<sequence>MERRFQTGTVVSAIGHAGVILWVLLGDWLFAPEPPQEIVLTSVDFVTSAEFDAMQAAATETPAEEPAPVRPQSRPEEAVVPEPEPAPEPAPEPEPEPQPEPAPVPEPEPEPAPAPSDAVQAETEQLLPSESTEIQPEAEAEAIVAPDPVQPETEAETSDTPEPAVSEEPAAEEIIQQEQTEATVPEDTGDITRTEANEDQQAETGMTTSLRPRAKPARPTPQPEPEPEPEQEVAAAEPARETPAEPEAQPVDDAATEDAIDALLGEAAAEPVEEPAASGGQDLPQGPPLTGGEMGNISSAISRKWNLGAASTEALSSTIVLRVSFAPDGKPTNFELLESSGPSQTGVDKLYETARRAVNRAHADGGLPLPPDKYDTWRVLDLVFDANGMRAR</sequence>
<keyword evidence="2" id="KW-1133">Transmembrane helix</keyword>
<gene>
    <name evidence="3" type="ORF">ACFOD6_08500</name>
</gene>
<name>A0ABV7DSS1_9RHOB</name>
<accession>A0ABV7DSS1</accession>
<dbReference type="Proteomes" id="UP001595445">
    <property type="component" value="Unassembled WGS sequence"/>
</dbReference>
<keyword evidence="4" id="KW-1185">Reference proteome</keyword>
<feature type="compositionally biased region" description="Polar residues" evidence="1">
    <location>
        <begin position="122"/>
        <end position="134"/>
    </location>
</feature>
<dbReference type="Gene3D" id="3.30.1150.10">
    <property type="match status" value="1"/>
</dbReference>
<comment type="caution">
    <text evidence="3">The sequence shown here is derived from an EMBL/GenBank/DDBJ whole genome shotgun (WGS) entry which is preliminary data.</text>
</comment>
<reference evidence="4" key="1">
    <citation type="journal article" date="2019" name="Int. J. Syst. Evol. Microbiol.">
        <title>The Global Catalogue of Microorganisms (GCM) 10K type strain sequencing project: providing services to taxonomists for standard genome sequencing and annotation.</title>
        <authorList>
            <consortium name="The Broad Institute Genomics Platform"/>
            <consortium name="The Broad Institute Genome Sequencing Center for Infectious Disease"/>
            <person name="Wu L."/>
            <person name="Ma J."/>
        </authorList>
    </citation>
    <scope>NUCLEOTIDE SEQUENCE [LARGE SCALE GENOMIC DNA]</scope>
    <source>
        <strain evidence="4">KCTC 62102</strain>
    </source>
</reference>
<proteinExistence type="predicted"/>
<feature type="compositionally biased region" description="Low complexity" evidence="1">
    <location>
        <begin position="56"/>
        <end position="66"/>
    </location>
</feature>
<evidence type="ECO:0000256" key="2">
    <source>
        <dbReference type="SAM" id="Phobius"/>
    </source>
</evidence>
<keyword evidence="2" id="KW-0812">Transmembrane</keyword>
<evidence type="ECO:0000313" key="4">
    <source>
        <dbReference type="Proteomes" id="UP001595445"/>
    </source>
</evidence>
<evidence type="ECO:0000313" key="3">
    <source>
        <dbReference type="EMBL" id="MFC3086087.1"/>
    </source>
</evidence>